<dbReference type="InterPro" id="IPR012338">
    <property type="entry name" value="Beta-lactam/transpept-like"/>
</dbReference>
<feature type="domain" description="Beta-lactamase-related" evidence="1">
    <location>
        <begin position="17"/>
        <end position="395"/>
    </location>
</feature>
<dbReference type="Pfam" id="PF00144">
    <property type="entry name" value="Beta-lactamase"/>
    <property type="match status" value="1"/>
</dbReference>
<proteinExistence type="predicted"/>
<evidence type="ECO:0000313" key="2">
    <source>
        <dbReference type="EMBL" id="EKD00210.1"/>
    </source>
</evidence>
<organism evidence="2 3">
    <name type="scientific">Trichosporon asahii var. asahii (strain CBS 8904)</name>
    <name type="common">Yeast</name>
    <dbReference type="NCBI Taxonomy" id="1220162"/>
    <lineage>
        <taxon>Eukaryota</taxon>
        <taxon>Fungi</taxon>
        <taxon>Dikarya</taxon>
        <taxon>Basidiomycota</taxon>
        <taxon>Agaricomycotina</taxon>
        <taxon>Tremellomycetes</taxon>
        <taxon>Trichosporonales</taxon>
        <taxon>Trichosporonaceae</taxon>
        <taxon>Trichosporon</taxon>
    </lineage>
</organism>
<evidence type="ECO:0000259" key="1">
    <source>
        <dbReference type="Pfam" id="PF00144"/>
    </source>
</evidence>
<dbReference type="PANTHER" id="PTHR43283:SF3">
    <property type="entry name" value="BETA-LACTAMASE FAMILY PROTEIN (AFU_ORTHOLOGUE AFUA_5G07500)"/>
    <property type="match status" value="1"/>
</dbReference>
<reference evidence="2 3" key="1">
    <citation type="journal article" date="2012" name="Eukaryot. Cell">
        <title>Genome sequence of the Trichosporon asahii environmental strain CBS 8904.</title>
        <authorList>
            <person name="Yang R.Y."/>
            <person name="Li H.T."/>
            <person name="Zhu H."/>
            <person name="Zhou G.P."/>
            <person name="Wang M."/>
            <person name="Wang L."/>
        </authorList>
    </citation>
    <scope>NUCLEOTIDE SEQUENCE [LARGE SCALE GENOMIC DNA]</scope>
    <source>
        <strain evidence="2 3">CBS 8904</strain>
    </source>
</reference>
<sequence>MTKEQQAQLSQQGVEALDKLLKETVENRVLPATYFGVTGPEGELYYSCAGEKVFGKPEAGQVDPETTVQLFSMTKFVTSLAALQLVEQGKIAVDDPSVIEKHLPELWAQSIITGWTDDGEPQLVPRKNPLTLRHLLTHTSGLGYAFLRPDVLERYEKKEGLKGFLEANIGVEGYVRPLLFEPGTHYAYGTGVDWAGILVMRLTGQTLDEYFHEHIFGPLGIGKEEITFLPTEQVKERLQSMAARTSATKGHIILHPGWRNVAKMTPEMIGLQSGGAGMVGTLRAYLKFLAGILKCQQPGGIISPQTFELVFSDQMPEGKQPRKDLADFLEFMGVTDKQQTEGKVTHSLGLCYLANGSDDGPLPGSARWSGVAKTHYFVDPKAGIAAICGTNIMEEVPTQFLEVYSKFQRTVYDNLVQSKL</sequence>
<name>K1V8D1_TRIAC</name>
<dbReference type="OMA" id="NIMEEVP"/>
<dbReference type="SUPFAM" id="SSF56601">
    <property type="entry name" value="beta-lactamase/transpeptidase-like"/>
    <property type="match status" value="1"/>
</dbReference>
<dbReference type="AlphaFoldDB" id="K1V8D1"/>
<dbReference type="eggNOG" id="ENOG502QQGR">
    <property type="taxonomic scope" value="Eukaryota"/>
</dbReference>
<dbReference type="EMBL" id="AMBO01000346">
    <property type="protein sequence ID" value="EKD00210.1"/>
    <property type="molecule type" value="Genomic_DNA"/>
</dbReference>
<dbReference type="HOGENOM" id="CLU_020027_11_1_1"/>
<comment type="caution">
    <text evidence="2">The sequence shown here is derived from an EMBL/GenBank/DDBJ whole genome shotgun (WGS) entry which is preliminary data.</text>
</comment>
<gene>
    <name evidence="2" type="ORF">A1Q2_05553</name>
</gene>
<accession>K1V8D1</accession>
<dbReference type="Proteomes" id="UP000006757">
    <property type="component" value="Unassembled WGS sequence"/>
</dbReference>
<evidence type="ECO:0000313" key="3">
    <source>
        <dbReference type="Proteomes" id="UP000006757"/>
    </source>
</evidence>
<dbReference type="PANTHER" id="PTHR43283">
    <property type="entry name" value="BETA-LACTAMASE-RELATED"/>
    <property type="match status" value="1"/>
</dbReference>
<dbReference type="OrthoDB" id="428260at2759"/>
<dbReference type="InterPro" id="IPR050789">
    <property type="entry name" value="Diverse_Enzym_Activities"/>
</dbReference>
<dbReference type="InParanoid" id="K1V8D1"/>
<dbReference type="InterPro" id="IPR001466">
    <property type="entry name" value="Beta-lactam-related"/>
</dbReference>
<dbReference type="STRING" id="1220162.K1V8D1"/>
<protein>
    <submittedName>
        <fullName evidence="2">Transesterase</fullName>
    </submittedName>
</protein>
<dbReference type="Gene3D" id="3.40.710.10">
    <property type="entry name" value="DD-peptidase/beta-lactamase superfamily"/>
    <property type="match status" value="1"/>
</dbReference>
<keyword evidence="3" id="KW-1185">Reference proteome</keyword>